<dbReference type="Proteomes" id="UP000887572">
    <property type="component" value="Unplaced"/>
</dbReference>
<sequence>MLNKLPKPFLIVYDDLMGEIDAKKLADLYTKKSHHNNFAVIFLTQNLFDKAMRVPRSNAQKIRHLLSRAGCEELLTLVEICLNILNGSFCLNNKQKQKIAPFANFIRKLARAKSEKSARKLVLQSGGSLFAPLLAPILIEAALICFRDERMANKLILLPIEHYKGLVAAREKVEDDVTDKTNFGFVKQQFEKAKRKRAANVSEKSAEYNQQLRRYLKLRKEVKDKPVKVQLSNGMRLMTKPPATGVQLKPGPEEVEETIVIGGSEADDDEPAAISSPKFSTPKEVEAAPEPRVSRKRDLKKQEIMAKKEKLLSIIKSNPTRFGVNERDKIINPSTGREFIDFDLTWAVERLVNPRPENAPSPSGTRELTKKLLQDPTAKQLINPRFVRSGKTIKRGGFCPLKWKKK</sequence>
<protein>
    <submittedName>
        <fullName evidence="3">Ribosome biogenesis protein NOP53</fullName>
    </submittedName>
</protein>
<dbReference type="AlphaFoldDB" id="A0A914HUG7"/>
<proteinExistence type="predicted"/>
<evidence type="ECO:0000313" key="3">
    <source>
        <dbReference type="WBParaSite" id="Gr19_v10_g4779.t1"/>
    </source>
</evidence>
<evidence type="ECO:0000256" key="1">
    <source>
        <dbReference type="SAM" id="MobiDB-lite"/>
    </source>
</evidence>
<keyword evidence="2" id="KW-1185">Reference proteome</keyword>
<name>A0A914HUG7_GLORO</name>
<feature type="region of interest" description="Disordered" evidence="1">
    <location>
        <begin position="266"/>
        <end position="300"/>
    </location>
</feature>
<organism evidence="2 3">
    <name type="scientific">Globodera rostochiensis</name>
    <name type="common">Golden nematode worm</name>
    <name type="synonym">Heterodera rostochiensis</name>
    <dbReference type="NCBI Taxonomy" id="31243"/>
    <lineage>
        <taxon>Eukaryota</taxon>
        <taxon>Metazoa</taxon>
        <taxon>Ecdysozoa</taxon>
        <taxon>Nematoda</taxon>
        <taxon>Chromadorea</taxon>
        <taxon>Rhabditida</taxon>
        <taxon>Tylenchina</taxon>
        <taxon>Tylenchomorpha</taxon>
        <taxon>Tylenchoidea</taxon>
        <taxon>Heteroderidae</taxon>
        <taxon>Heteroderinae</taxon>
        <taxon>Globodera</taxon>
    </lineage>
</organism>
<dbReference type="WBParaSite" id="Gr19_v10_g4779.t1">
    <property type="protein sequence ID" value="Gr19_v10_g4779.t1"/>
    <property type="gene ID" value="Gr19_v10_g4779"/>
</dbReference>
<accession>A0A914HUG7</accession>
<evidence type="ECO:0000313" key="2">
    <source>
        <dbReference type="Proteomes" id="UP000887572"/>
    </source>
</evidence>
<reference evidence="3" key="1">
    <citation type="submission" date="2022-11" db="UniProtKB">
        <authorList>
            <consortium name="WormBaseParasite"/>
        </authorList>
    </citation>
    <scope>IDENTIFICATION</scope>
</reference>